<keyword evidence="2" id="KW-1185">Reference proteome</keyword>
<dbReference type="Proteomes" id="UP000247409">
    <property type="component" value="Unassembled WGS sequence"/>
</dbReference>
<name>A0A2V3IWG5_9FLOR</name>
<comment type="caution">
    <text evidence="1">The sequence shown here is derived from an EMBL/GenBank/DDBJ whole genome shotgun (WGS) entry which is preliminary data.</text>
</comment>
<gene>
    <name evidence="1" type="ORF">BWQ96_03823</name>
</gene>
<dbReference type="AlphaFoldDB" id="A0A2V3IWG5"/>
<protein>
    <submittedName>
        <fullName evidence="1">Uncharacterized protein</fullName>
    </submittedName>
</protein>
<dbReference type="EMBL" id="NBIV01000039">
    <property type="protein sequence ID" value="PXF46429.1"/>
    <property type="molecule type" value="Genomic_DNA"/>
</dbReference>
<reference evidence="1 2" key="1">
    <citation type="journal article" date="2018" name="Mol. Biol. Evol.">
        <title>Analysis of the draft genome of the red seaweed Gracilariopsis chorda provides insights into genome size evolution in Rhodophyta.</title>
        <authorList>
            <person name="Lee J."/>
            <person name="Yang E.C."/>
            <person name="Graf L."/>
            <person name="Yang J.H."/>
            <person name="Qiu H."/>
            <person name="Zel Zion U."/>
            <person name="Chan C.X."/>
            <person name="Stephens T.G."/>
            <person name="Weber A.P.M."/>
            <person name="Boo G.H."/>
            <person name="Boo S.M."/>
            <person name="Kim K.M."/>
            <person name="Shin Y."/>
            <person name="Jung M."/>
            <person name="Lee S.J."/>
            <person name="Yim H.S."/>
            <person name="Lee J.H."/>
            <person name="Bhattacharya D."/>
            <person name="Yoon H.S."/>
        </authorList>
    </citation>
    <scope>NUCLEOTIDE SEQUENCE [LARGE SCALE GENOMIC DNA]</scope>
    <source>
        <strain evidence="1 2">SKKU-2015</strain>
        <tissue evidence="1">Whole body</tissue>
    </source>
</reference>
<sequence length="211" mass="23192">MLGEGEDIERAVRKRQRSQRLQELNVNTICDSGVCLPIKIRMKRKVRFSAVVTDVINSLIDGCTSRSFLVGRGSSAGKRGESPRVPENHVAKDLEKESKGIPDVKNPEAHAIPDQSMVETAAPFLQTDAETRKLRERVENQSQDFVQQVSQDRENQSHDCAEDLKGNIQTESHGSTSPDLTPCVHIVNGAALRSHGGIVSCINLAEEEGQP</sequence>
<evidence type="ECO:0000313" key="2">
    <source>
        <dbReference type="Proteomes" id="UP000247409"/>
    </source>
</evidence>
<accession>A0A2V3IWG5</accession>
<evidence type="ECO:0000313" key="1">
    <source>
        <dbReference type="EMBL" id="PXF46429.1"/>
    </source>
</evidence>
<organism evidence="1 2">
    <name type="scientific">Gracilariopsis chorda</name>
    <dbReference type="NCBI Taxonomy" id="448386"/>
    <lineage>
        <taxon>Eukaryota</taxon>
        <taxon>Rhodophyta</taxon>
        <taxon>Florideophyceae</taxon>
        <taxon>Rhodymeniophycidae</taxon>
        <taxon>Gracilariales</taxon>
        <taxon>Gracilariaceae</taxon>
        <taxon>Gracilariopsis</taxon>
    </lineage>
</organism>
<proteinExistence type="predicted"/>